<dbReference type="Proteomes" id="UP000664044">
    <property type="component" value="Unassembled WGS sequence"/>
</dbReference>
<protein>
    <recommendedName>
        <fullName evidence="2">Toxin</fullName>
    </recommendedName>
</protein>
<evidence type="ECO:0000313" key="4">
    <source>
        <dbReference type="Proteomes" id="UP000664044"/>
    </source>
</evidence>
<dbReference type="InterPro" id="IPR035093">
    <property type="entry name" value="RelE/ParE_toxin_dom_sf"/>
</dbReference>
<sequence length="97" mass="11191">MGNYNLSTRAQYDLVGIYKYGIKFFGPDQANKYLLNLDDFLEELAGRPELAKDAGIISGSLKYYSYKAHVIFYQIEGVDEIFIVRVLGKRMNFIEHL</sequence>
<keyword evidence="1" id="KW-1277">Toxin-antitoxin system</keyword>
<keyword evidence="4" id="KW-1185">Reference proteome</keyword>
<evidence type="ECO:0000256" key="2">
    <source>
        <dbReference type="PIRNR" id="PIRNR029218"/>
    </source>
</evidence>
<reference evidence="3 4" key="1">
    <citation type="submission" date="2021-03" db="EMBL/GenBank/DDBJ databases">
        <title>Muricauda lutimaris sp. nov. and Muricauda ruestringensis sp. nov, two marine members of the Flavobacteriaceae isolated from deep sea sediments of Western Pacific.</title>
        <authorList>
            <person name="Zhao S."/>
            <person name="Liu R."/>
        </authorList>
    </citation>
    <scope>NUCLEOTIDE SEQUENCE [LARGE SCALE GENOMIC DNA]</scope>
    <source>
        <strain evidence="3 4">BC31-1-A7</strain>
    </source>
</reference>
<accession>A0ABS3G8S0</accession>
<dbReference type="InterPro" id="IPR028344">
    <property type="entry name" value="ParE1/4"/>
</dbReference>
<dbReference type="InterPro" id="IPR007712">
    <property type="entry name" value="RelE/ParE_toxin"/>
</dbReference>
<dbReference type="PIRSF" id="PIRSF029218">
    <property type="entry name" value="ParE"/>
    <property type="match status" value="1"/>
</dbReference>
<organism evidence="3 4">
    <name type="scientific">Flagellimonas aurea</name>
    <dbReference type="NCBI Taxonomy" id="2915619"/>
    <lineage>
        <taxon>Bacteria</taxon>
        <taxon>Pseudomonadati</taxon>
        <taxon>Bacteroidota</taxon>
        <taxon>Flavobacteriia</taxon>
        <taxon>Flavobacteriales</taxon>
        <taxon>Flavobacteriaceae</taxon>
        <taxon>Flagellimonas</taxon>
    </lineage>
</organism>
<name>A0ABS3G8S0_9FLAO</name>
<evidence type="ECO:0000313" key="3">
    <source>
        <dbReference type="EMBL" id="MBO0355805.1"/>
    </source>
</evidence>
<dbReference type="EMBL" id="JAFLNL010000012">
    <property type="protein sequence ID" value="MBO0355805.1"/>
    <property type="molecule type" value="Genomic_DNA"/>
</dbReference>
<comment type="similarity">
    <text evidence="2">Belongs to the RelE toxin family.</text>
</comment>
<dbReference type="Gene3D" id="3.30.2310.20">
    <property type="entry name" value="RelE-like"/>
    <property type="match status" value="1"/>
</dbReference>
<gene>
    <name evidence="3" type="ORF">J0656_17435</name>
</gene>
<proteinExistence type="inferred from homology"/>
<dbReference type="Pfam" id="PF05016">
    <property type="entry name" value="ParE_toxin"/>
    <property type="match status" value="1"/>
</dbReference>
<comment type="caution">
    <text evidence="3">The sequence shown here is derived from an EMBL/GenBank/DDBJ whole genome shotgun (WGS) entry which is preliminary data.</text>
</comment>
<evidence type="ECO:0000256" key="1">
    <source>
        <dbReference type="ARBA" id="ARBA00022649"/>
    </source>
</evidence>
<dbReference type="RefSeq" id="WP_108247226.1">
    <property type="nucleotide sequence ID" value="NZ_JAFLNL010000012.1"/>
</dbReference>